<protein>
    <submittedName>
        <fullName evidence="3">Uncharacterized protein</fullName>
    </submittedName>
</protein>
<dbReference type="EMBL" id="JBEZUR010000001">
    <property type="protein sequence ID" value="MEU3552689.1"/>
    <property type="molecule type" value="Genomic_DNA"/>
</dbReference>
<feature type="compositionally biased region" description="Gly residues" evidence="1">
    <location>
        <begin position="1"/>
        <end position="18"/>
    </location>
</feature>
<keyword evidence="2" id="KW-0472">Membrane</keyword>
<sequence>MCGTGSTGGTGGTGGSGTGSSVEPAEPVDNDAPSKPRVQRPEALPGGKVSVTVTAERGATIIVFGGSDEGDEGDGEEVTKATATGSPQTLTFEAEDGSTTYVVTATDAAGNESSRSKAFTVETDGTKPELAAFDVAPADPTTAAVGVSFEVDEKVDYKLAVAGREESVTGEAGAGSPVDEALWLPDGDHELTVTVEDAVGNVTRRTESFTVELDSLEPRLTQEDVFRSSSVPLTVAGPPEAEVTARMGAKTEKVTLGKQGSVELSFELADGTYRPEVELVDRFGRRGTLTGDPVTVDTQAPAVKAGYDEEAARYGTVAVTITSEPGTEVTLSEGAETVASGRLERDRRSLRLTPELGPGRHQLTVSAQDRAGNERTYDLSVTVQDDMTTAEILRAVLWTVGIVLVVGVTMLLLWRRRRRVVRWWARRREAARMAAELRAIARRQEQSLREQERYERDLAVWEGEHDRLAELHDLARNLTGEVYPAEQFRWGRRKKDERVLLVATARLVEVRTKQGLASLEETDRGEVAVTDRRVLFAGLSKRREWDYGRWLTHEHRPQGITLIRVSNRAKASGIAYPLLEARHIRLAIDVALADQRGTRDEIISRTRRELDAHMTDRPVPPPVTPDSPPLGQPIG</sequence>
<feature type="compositionally biased region" description="Pro residues" evidence="1">
    <location>
        <begin position="618"/>
        <end position="635"/>
    </location>
</feature>
<dbReference type="RefSeq" id="WP_108954379.1">
    <property type="nucleotide sequence ID" value="NZ_BEVZ01000004.1"/>
</dbReference>
<comment type="caution">
    <text evidence="3">The sequence shown here is derived from an EMBL/GenBank/DDBJ whole genome shotgun (WGS) entry which is preliminary data.</text>
</comment>
<feature type="transmembrane region" description="Helical" evidence="2">
    <location>
        <begin position="395"/>
        <end position="414"/>
    </location>
</feature>
<feature type="region of interest" description="Disordered" evidence="1">
    <location>
        <begin position="1"/>
        <end position="51"/>
    </location>
</feature>
<keyword evidence="2" id="KW-1133">Transmembrane helix</keyword>
<keyword evidence="4" id="KW-1185">Reference proteome</keyword>
<dbReference type="Proteomes" id="UP001550850">
    <property type="component" value="Unassembled WGS sequence"/>
</dbReference>
<evidence type="ECO:0000256" key="2">
    <source>
        <dbReference type="SAM" id="Phobius"/>
    </source>
</evidence>
<gene>
    <name evidence="3" type="ORF">AB0E65_00395</name>
</gene>
<name>A0ABV2YAF0_9ACTN</name>
<proteinExistence type="predicted"/>
<evidence type="ECO:0000256" key="1">
    <source>
        <dbReference type="SAM" id="MobiDB-lite"/>
    </source>
</evidence>
<feature type="region of interest" description="Disordered" evidence="1">
    <location>
        <begin position="610"/>
        <end position="635"/>
    </location>
</feature>
<dbReference type="Gene3D" id="2.60.40.10">
    <property type="entry name" value="Immunoglobulins"/>
    <property type="match status" value="3"/>
</dbReference>
<accession>A0ABV2YAF0</accession>
<dbReference type="InterPro" id="IPR013783">
    <property type="entry name" value="Ig-like_fold"/>
</dbReference>
<keyword evidence="2" id="KW-0812">Transmembrane</keyword>
<evidence type="ECO:0000313" key="3">
    <source>
        <dbReference type="EMBL" id="MEU3552689.1"/>
    </source>
</evidence>
<reference evidence="3 4" key="1">
    <citation type="submission" date="2024-06" db="EMBL/GenBank/DDBJ databases">
        <title>The Natural Products Discovery Center: Release of the First 8490 Sequenced Strains for Exploring Actinobacteria Biosynthetic Diversity.</title>
        <authorList>
            <person name="Kalkreuter E."/>
            <person name="Kautsar S.A."/>
            <person name="Yang D."/>
            <person name="Bader C.D."/>
            <person name="Teijaro C.N."/>
            <person name="Fluegel L."/>
            <person name="Davis C.M."/>
            <person name="Simpson J.R."/>
            <person name="Lauterbach L."/>
            <person name="Steele A.D."/>
            <person name="Gui C."/>
            <person name="Meng S."/>
            <person name="Li G."/>
            <person name="Viehrig K."/>
            <person name="Ye F."/>
            <person name="Su P."/>
            <person name="Kiefer A.F."/>
            <person name="Nichols A."/>
            <person name="Cepeda A.J."/>
            <person name="Yan W."/>
            <person name="Fan B."/>
            <person name="Jiang Y."/>
            <person name="Adhikari A."/>
            <person name="Zheng C.-J."/>
            <person name="Schuster L."/>
            <person name="Cowan T.M."/>
            <person name="Smanski M.J."/>
            <person name="Chevrette M.G."/>
            <person name="De Carvalho L.P.S."/>
            <person name="Shen B."/>
        </authorList>
    </citation>
    <scope>NUCLEOTIDE SEQUENCE [LARGE SCALE GENOMIC DNA]</scope>
    <source>
        <strain evidence="3 4">NPDC038104</strain>
    </source>
</reference>
<organism evidence="3 4">
    <name type="scientific">Streptomyces fragilis</name>
    <dbReference type="NCBI Taxonomy" id="67301"/>
    <lineage>
        <taxon>Bacteria</taxon>
        <taxon>Bacillati</taxon>
        <taxon>Actinomycetota</taxon>
        <taxon>Actinomycetes</taxon>
        <taxon>Kitasatosporales</taxon>
        <taxon>Streptomycetaceae</taxon>
        <taxon>Streptomyces</taxon>
    </lineage>
</organism>
<evidence type="ECO:0000313" key="4">
    <source>
        <dbReference type="Proteomes" id="UP001550850"/>
    </source>
</evidence>